<evidence type="ECO:0000256" key="3">
    <source>
        <dbReference type="ARBA" id="ARBA00022603"/>
    </source>
</evidence>
<name>A0ABT6FIF7_9BACT</name>
<proteinExistence type="predicted"/>
<dbReference type="PRINTS" id="PR00996">
    <property type="entry name" value="CHERMTFRASE"/>
</dbReference>
<dbReference type="PANTHER" id="PTHR24422">
    <property type="entry name" value="CHEMOTAXIS PROTEIN METHYLTRANSFERASE"/>
    <property type="match status" value="1"/>
</dbReference>
<accession>A0ABT6FIF7</accession>
<keyword evidence="8" id="KW-1185">Reference proteome</keyword>
<dbReference type="InterPro" id="IPR036804">
    <property type="entry name" value="CheR_N_sf"/>
</dbReference>
<dbReference type="InterPro" id="IPR050903">
    <property type="entry name" value="Bact_Chemotaxis_MeTrfase"/>
</dbReference>
<dbReference type="Pfam" id="PF03705">
    <property type="entry name" value="CheR_N"/>
    <property type="match status" value="1"/>
</dbReference>
<organism evidence="7 8">
    <name type="scientific">Paludisphaera mucosa</name>
    <dbReference type="NCBI Taxonomy" id="3030827"/>
    <lineage>
        <taxon>Bacteria</taxon>
        <taxon>Pseudomonadati</taxon>
        <taxon>Planctomycetota</taxon>
        <taxon>Planctomycetia</taxon>
        <taxon>Isosphaerales</taxon>
        <taxon>Isosphaeraceae</taxon>
        <taxon>Paludisphaera</taxon>
    </lineage>
</organism>
<dbReference type="InterPro" id="IPR026024">
    <property type="entry name" value="Chemotaxis_MeTrfase_CheR"/>
</dbReference>
<dbReference type="InterPro" id="IPR029063">
    <property type="entry name" value="SAM-dependent_MTases_sf"/>
</dbReference>
<dbReference type="Pfam" id="PF01739">
    <property type="entry name" value="CheR"/>
    <property type="match status" value="1"/>
</dbReference>
<dbReference type="PANTHER" id="PTHR24422:SF19">
    <property type="entry name" value="CHEMOTAXIS PROTEIN METHYLTRANSFERASE"/>
    <property type="match status" value="1"/>
</dbReference>
<dbReference type="Gene3D" id="1.10.155.10">
    <property type="entry name" value="Chemotaxis receptor methyltransferase CheR, N-terminal domain"/>
    <property type="match status" value="1"/>
</dbReference>
<dbReference type="SUPFAM" id="SSF53335">
    <property type="entry name" value="S-adenosyl-L-methionine-dependent methyltransferases"/>
    <property type="match status" value="1"/>
</dbReference>
<dbReference type="EC" id="2.1.1.80" evidence="2"/>
<dbReference type="Proteomes" id="UP001216907">
    <property type="component" value="Unassembled WGS sequence"/>
</dbReference>
<evidence type="ECO:0000259" key="6">
    <source>
        <dbReference type="PROSITE" id="PS50123"/>
    </source>
</evidence>
<dbReference type="InterPro" id="IPR022642">
    <property type="entry name" value="CheR_C"/>
</dbReference>
<dbReference type="CDD" id="cd02440">
    <property type="entry name" value="AdoMet_MTases"/>
    <property type="match status" value="1"/>
</dbReference>
<dbReference type="Gene3D" id="3.40.50.150">
    <property type="entry name" value="Vaccinia Virus protein VP39"/>
    <property type="match status" value="1"/>
</dbReference>
<dbReference type="EMBL" id="JARRAG010000002">
    <property type="protein sequence ID" value="MDG3007153.1"/>
    <property type="molecule type" value="Genomic_DNA"/>
</dbReference>
<dbReference type="RefSeq" id="WP_277863441.1">
    <property type="nucleotide sequence ID" value="NZ_JARRAG010000002.1"/>
</dbReference>
<dbReference type="PROSITE" id="PS50123">
    <property type="entry name" value="CHER"/>
    <property type="match status" value="1"/>
</dbReference>
<reference evidence="7 8" key="1">
    <citation type="submission" date="2023-03" db="EMBL/GenBank/DDBJ databases">
        <title>Paludisphaera mucosa sp. nov. a novel planctomycete from northern fen.</title>
        <authorList>
            <person name="Ivanova A."/>
        </authorList>
    </citation>
    <scope>NUCLEOTIDE SEQUENCE [LARGE SCALE GENOMIC DNA]</scope>
    <source>
        <strain evidence="7 8">Pla2</strain>
    </source>
</reference>
<evidence type="ECO:0000256" key="2">
    <source>
        <dbReference type="ARBA" id="ARBA00012534"/>
    </source>
</evidence>
<evidence type="ECO:0000313" key="7">
    <source>
        <dbReference type="EMBL" id="MDG3007153.1"/>
    </source>
</evidence>
<gene>
    <name evidence="7" type="ORF">PZE19_25595</name>
</gene>
<dbReference type="PIRSF" id="PIRSF000410">
    <property type="entry name" value="CheR"/>
    <property type="match status" value="1"/>
</dbReference>
<dbReference type="SUPFAM" id="SSF47757">
    <property type="entry name" value="Chemotaxis receptor methyltransferase CheR, N-terminal domain"/>
    <property type="match status" value="1"/>
</dbReference>
<protein>
    <recommendedName>
        <fullName evidence="2">protein-glutamate O-methyltransferase</fullName>
        <ecNumber evidence="2">2.1.1.80</ecNumber>
    </recommendedName>
</protein>
<evidence type="ECO:0000256" key="1">
    <source>
        <dbReference type="ARBA" id="ARBA00001541"/>
    </source>
</evidence>
<dbReference type="SMART" id="SM00138">
    <property type="entry name" value="MeTrc"/>
    <property type="match status" value="1"/>
</dbReference>
<keyword evidence="4" id="KW-0808">Transferase</keyword>
<keyword evidence="5" id="KW-0949">S-adenosyl-L-methionine</keyword>
<evidence type="ECO:0000313" key="8">
    <source>
        <dbReference type="Proteomes" id="UP001216907"/>
    </source>
</evidence>
<evidence type="ECO:0000256" key="4">
    <source>
        <dbReference type="ARBA" id="ARBA00022679"/>
    </source>
</evidence>
<dbReference type="InterPro" id="IPR000780">
    <property type="entry name" value="CheR_MeTrfase"/>
</dbReference>
<evidence type="ECO:0000256" key="5">
    <source>
        <dbReference type="ARBA" id="ARBA00022691"/>
    </source>
</evidence>
<feature type="domain" description="CheR-type methyltransferase" evidence="6">
    <location>
        <begin position="19"/>
        <end position="288"/>
    </location>
</feature>
<comment type="caution">
    <text evidence="7">The sequence shown here is derived from an EMBL/GenBank/DDBJ whole genome shotgun (WGS) entry which is preliminary data.</text>
</comment>
<sequence>MASSGLLPPSPSGDPDPWSEKDFGCVIAFLRNQIGITLETHRMGLLQARLRSRLQARGIGSFTQFYDQALRPDPTGWGAQLLIDLSTVNHTSFFREPAHFTFLIEQVSNWLRESPSTPVRIWSAGCSSGQEPYSMAMALAEALPQHGLSRMDIWGSDLSLEMLKVAAGAIYTARDVQGVSQARLRRFFLLGRGPREGSFRIVPEIRDLVKFRHIDLRTSHWPIPTDFHVVFCRNVSIYFSDEERQVLLNRLAQHIRPGGWLVMGNGEILPSVPAMFRKQSPSIFQKED</sequence>
<dbReference type="InterPro" id="IPR022641">
    <property type="entry name" value="CheR_N"/>
</dbReference>
<keyword evidence="3" id="KW-0489">Methyltransferase</keyword>
<comment type="catalytic activity">
    <reaction evidence="1">
        <text>L-glutamyl-[protein] + S-adenosyl-L-methionine = [protein]-L-glutamate 5-O-methyl ester + S-adenosyl-L-homocysteine</text>
        <dbReference type="Rhea" id="RHEA:24452"/>
        <dbReference type="Rhea" id="RHEA-COMP:10208"/>
        <dbReference type="Rhea" id="RHEA-COMP:10311"/>
        <dbReference type="ChEBI" id="CHEBI:29973"/>
        <dbReference type="ChEBI" id="CHEBI:57856"/>
        <dbReference type="ChEBI" id="CHEBI:59789"/>
        <dbReference type="ChEBI" id="CHEBI:82795"/>
        <dbReference type="EC" id="2.1.1.80"/>
    </reaction>
</comment>